<name>A0ABN2UF81_9MICC</name>
<feature type="domain" description="ABM" evidence="1">
    <location>
        <begin position="3"/>
        <end position="91"/>
    </location>
</feature>
<dbReference type="PROSITE" id="PS51725">
    <property type="entry name" value="ABM"/>
    <property type="match status" value="1"/>
</dbReference>
<dbReference type="Proteomes" id="UP001501461">
    <property type="component" value="Unassembled WGS sequence"/>
</dbReference>
<dbReference type="InterPro" id="IPR007138">
    <property type="entry name" value="ABM_dom"/>
</dbReference>
<dbReference type="Pfam" id="PF03992">
    <property type="entry name" value="ABM"/>
    <property type="match status" value="1"/>
</dbReference>
<organism evidence="2 3">
    <name type="scientific">Yaniella flava</name>
    <dbReference type="NCBI Taxonomy" id="287930"/>
    <lineage>
        <taxon>Bacteria</taxon>
        <taxon>Bacillati</taxon>
        <taxon>Actinomycetota</taxon>
        <taxon>Actinomycetes</taxon>
        <taxon>Micrococcales</taxon>
        <taxon>Micrococcaceae</taxon>
        <taxon>Yaniella</taxon>
    </lineage>
</organism>
<dbReference type="EMBL" id="BAAAMN010000022">
    <property type="protein sequence ID" value="GAA2035062.1"/>
    <property type="molecule type" value="Genomic_DNA"/>
</dbReference>
<dbReference type="SUPFAM" id="SSF54909">
    <property type="entry name" value="Dimeric alpha+beta barrel"/>
    <property type="match status" value="1"/>
</dbReference>
<comment type="caution">
    <text evidence="2">The sequence shown here is derived from an EMBL/GenBank/DDBJ whole genome shotgun (WGS) entry which is preliminary data.</text>
</comment>
<dbReference type="RefSeq" id="WP_343957062.1">
    <property type="nucleotide sequence ID" value="NZ_BAAAMN010000022.1"/>
</dbReference>
<gene>
    <name evidence="2" type="ORF">GCM10009720_14640</name>
</gene>
<dbReference type="InterPro" id="IPR011008">
    <property type="entry name" value="Dimeric_a/b-barrel"/>
</dbReference>
<keyword evidence="3" id="KW-1185">Reference proteome</keyword>
<protein>
    <recommendedName>
        <fullName evidence="1">ABM domain-containing protein</fullName>
    </recommendedName>
</protein>
<evidence type="ECO:0000313" key="2">
    <source>
        <dbReference type="EMBL" id="GAA2035062.1"/>
    </source>
</evidence>
<evidence type="ECO:0000313" key="3">
    <source>
        <dbReference type="Proteomes" id="UP001501461"/>
    </source>
</evidence>
<dbReference type="Gene3D" id="3.30.70.100">
    <property type="match status" value="1"/>
</dbReference>
<proteinExistence type="predicted"/>
<evidence type="ECO:0000259" key="1">
    <source>
        <dbReference type="PROSITE" id="PS51725"/>
    </source>
</evidence>
<accession>A0ABN2UF81</accession>
<sequence length="103" mass="10835">MTFANVGTIGAHPGKRDEIVAILTRLNPELMNAGCLLYEVGTNDDAPDTVFVMELWESADAHQASLQLTSVKDAIAEASPLLSGDMGGHQFTVAGSPLTNPPN</sequence>
<reference evidence="2 3" key="1">
    <citation type="journal article" date="2019" name="Int. J. Syst. Evol. Microbiol.">
        <title>The Global Catalogue of Microorganisms (GCM) 10K type strain sequencing project: providing services to taxonomists for standard genome sequencing and annotation.</title>
        <authorList>
            <consortium name="The Broad Institute Genomics Platform"/>
            <consortium name="The Broad Institute Genome Sequencing Center for Infectious Disease"/>
            <person name="Wu L."/>
            <person name="Ma J."/>
        </authorList>
    </citation>
    <scope>NUCLEOTIDE SEQUENCE [LARGE SCALE GENOMIC DNA]</scope>
    <source>
        <strain evidence="2 3">JCM 13595</strain>
    </source>
</reference>